<dbReference type="OrthoDB" id="1937984at2759"/>
<dbReference type="STRING" id="4955.A0A1G4M6G1"/>
<keyword evidence="9" id="KW-1185">Reference proteome</keyword>
<comment type="function">
    <text evidence="6">Autophagy-specific protein that functions in response to autophagy-inducing signals as a scaffold to recruit other ATG proteins to organize preautophagosomal structure (PAS) formation. Modulates the timing and magnitude of the autophagy response, such as the size of the sequestering vesicles. Plays particularly a role in pexophagy and nucleophagy.</text>
</comment>
<evidence type="ECO:0000256" key="1">
    <source>
        <dbReference type="ARBA" id="ARBA00006259"/>
    </source>
</evidence>
<dbReference type="OMA" id="PENIWPN"/>
<sequence>MNKAANEQLIENARRTLIKAQNLCQNSNIKLSSVMTTVSEWQRYRSKLQFVTECIQAQGDFLLNDILIKGIGSGLIDNEWSTVVLTELVKEMEHWQKILVERIEKLDNISNDLDNEQHSKLGDFISRESVRTLQEKLKEVPVIRKQVDSIKSQYQIMLRKIRNQLLGSKIYKLKMEFEDSFGLDCKDTIKIEENFTSEVRHMEQELVEFLRSFTDHFDKCKMLVNTELSDEDKNDLFKIVQRDDSELDSIMHVLEEAADEVISFTTEAKAFLNQKEEEKEVLKASIGKLLMELKKHEEYLSVFEGISNLIEKFKSSCMQDIQEAKELHQFYEKFEESYYSLLKEVRRRKDVASKMSRILQNCETQLRDLNFADIKERQAFLLENGNYLPENIWPGEIDDLSPLFTLEYQIRKI</sequence>
<comment type="similarity">
    <text evidence="1 6">Belongs to the ATG17 family.</text>
</comment>
<dbReference type="GO" id="GO:1990316">
    <property type="term" value="C:Atg1/ULK1 kinase complex"/>
    <property type="evidence" value="ECO:0007669"/>
    <property type="project" value="TreeGrafter"/>
</dbReference>
<evidence type="ECO:0000256" key="4">
    <source>
        <dbReference type="ARBA" id="ARBA00023006"/>
    </source>
</evidence>
<evidence type="ECO:0000313" key="8">
    <source>
        <dbReference type="EMBL" id="SCV99419.1"/>
    </source>
</evidence>
<dbReference type="InterPro" id="IPR007240">
    <property type="entry name" value="Atg17"/>
</dbReference>
<dbReference type="GO" id="GO:0034045">
    <property type="term" value="C:phagophore assembly site membrane"/>
    <property type="evidence" value="ECO:0007669"/>
    <property type="project" value="UniProtKB-SubCell"/>
</dbReference>
<dbReference type="PANTHER" id="PTHR28005:SF1">
    <property type="entry name" value="AUTOPHAGY-RELATED PROTEIN 17"/>
    <property type="match status" value="1"/>
</dbReference>
<evidence type="ECO:0000256" key="6">
    <source>
        <dbReference type="RuleBase" id="RU368080"/>
    </source>
</evidence>
<dbReference type="EMBL" id="LT598487">
    <property type="protein sequence ID" value="SCV99419.1"/>
    <property type="molecule type" value="Genomic_DNA"/>
</dbReference>
<dbReference type="Pfam" id="PF04108">
    <property type="entry name" value="ATG17_like"/>
    <property type="match status" value="1"/>
</dbReference>
<keyword evidence="3 6" id="KW-0963">Cytoplasm</keyword>
<dbReference type="InterPro" id="IPR045326">
    <property type="entry name" value="ATG17-like_dom"/>
</dbReference>
<evidence type="ECO:0000256" key="5">
    <source>
        <dbReference type="ARBA" id="ARBA00023136"/>
    </source>
</evidence>
<organism evidence="8 9">
    <name type="scientific">Lachancea fermentati</name>
    <name type="common">Zygosaccharomyces fermentati</name>
    <dbReference type="NCBI Taxonomy" id="4955"/>
    <lineage>
        <taxon>Eukaryota</taxon>
        <taxon>Fungi</taxon>
        <taxon>Dikarya</taxon>
        <taxon>Ascomycota</taxon>
        <taxon>Saccharomycotina</taxon>
        <taxon>Saccharomycetes</taxon>
        <taxon>Saccharomycetales</taxon>
        <taxon>Saccharomycetaceae</taxon>
        <taxon>Lachancea</taxon>
    </lineage>
</organism>
<dbReference type="GO" id="GO:0000422">
    <property type="term" value="P:autophagy of mitochondrion"/>
    <property type="evidence" value="ECO:0007669"/>
    <property type="project" value="TreeGrafter"/>
</dbReference>
<protein>
    <recommendedName>
        <fullName evidence="2 6">Autophagy-related protein 17</fullName>
    </recommendedName>
</protein>
<accession>A0A1G4M6G1</accession>
<dbReference type="GO" id="GO:0034727">
    <property type="term" value="P:piecemeal microautophagy of the nucleus"/>
    <property type="evidence" value="ECO:0007669"/>
    <property type="project" value="TreeGrafter"/>
</dbReference>
<dbReference type="Proteomes" id="UP000190831">
    <property type="component" value="Chromosome A"/>
</dbReference>
<evidence type="ECO:0000256" key="3">
    <source>
        <dbReference type="ARBA" id="ARBA00022490"/>
    </source>
</evidence>
<name>A0A1G4M6G1_LACFM</name>
<dbReference type="AlphaFoldDB" id="A0A1G4M6G1"/>
<dbReference type="PANTHER" id="PTHR28005">
    <property type="entry name" value="AUTOPHAGY-RELATED PROTEIN 17"/>
    <property type="match status" value="1"/>
</dbReference>
<evidence type="ECO:0000256" key="2">
    <source>
        <dbReference type="ARBA" id="ARBA00013806"/>
    </source>
</evidence>
<evidence type="ECO:0000259" key="7">
    <source>
        <dbReference type="Pfam" id="PF04108"/>
    </source>
</evidence>
<dbReference type="GO" id="GO:0000045">
    <property type="term" value="P:autophagosome assembly"/>
    <property type="evidence" value="ECO:0007669"/>
    <property type="project" value="TreeGrafter"/>
</dbReference>
<dbReference type="GO" id="GO:0030295">
    <property type="term" value="F:protein kinase activator activity"/>
    <property type="evidence" value="ECO:0007669"/>
    <property type="project" value="TreeGrafter"/>
</dbReference>
<feature type="domain" description="Autophagy protein ATG17-like" evidence="7">
    <location>
        <begin position="16"/>
        <end position="388"/>
    </location>
</feature>
<comment type="subcellular location">
    <subcellularLocation>
        <location evidence="6">Cytoplasm</location>
    </subcellularLocation>
    <subcellularLocation>
        <location evidence="6">Preautophagosomal structure membrane</location>
        <topology evidence="6">Peripheral membrane protein</topology>
    </subcellularLocation>
</comment>
<gene>
    <name evidence="8" type="ORF">LAFE_0A02740G</name>
</gene>
<evidence type="ECO:0000313" key="9">
    <source>
        <dbReference type="Proteomes" id="UP000190831"/>
    </source>
</evidence>
<dbReference type="GO" id="GO:0060090">
    <property type="term" value="F:molecular adaptor activity"/>
    <property type="evidence" value="ECO:0007669"/>
    <property type="project" value="TreeGrafter"/>
</dbReference>
<proteinExistence type="inferred from homology"/>
<reference evidence="8 9" key="1">
    <citation type="submission" date="2016-03" db="EMBL/GenBank/DDBJ databases">
        <authorList>
            <person name="Devillers H."/>
        </authorList>
    </citation>
    <scope>NUCLEOTIDE SEQUENCE [LARGE SCALE GENOMIC DNA]</scope>
    <source>
        <strain evidence="8">CBS 6772</strain>
    </source>
</reference>
<keyword evidence="5" id="KW-0472">Membrane</keyword>
<keyword evidence="4 6" id="KW-0072">Autophagy</keyword>